<sequence length="144" mass="16459">MEDEYYSDDFYSQKVSDAYDIQYCESNDNLSEIDQDKNENNKNVDYRETTAIQGQVSEFNQIQESFTIAPGSPRVLGIEYTQGYLRTIIGRRVSVTFLLGTGSLTDRSGILTRVGISYIILRQSQTNTDVLCDIYSIKFVNIFD</sequence>
<dbReference type="KEGG" id="cpae:CPAST_c32800"/>
<dbReference type="PATRIC" id="fig|1262449.3.peg.3169"/>
<gene>
    <name evidence="1" type="ORF">CLPA_c32800</name>
    <name evidence="2" type="ORF">CP6013_03900</name>
</gene>
<name>A0A0H3J5R3_CLOPA</name>
<evidence type="ECO:0000313" key="4">
    <source>
        <dbReference type="Proteomes" id="UP000030905"/>
    </source>
</evidence>
<evidence type="ECO:0000313" key="1">
    <source>
        <dbReference type="EMBL" id="AJA53334.1"/>
    </source>
</evidence>
<proteinExistence type="predicted"/>
<dbReference type="KEGG" id="cpat:CLPA_c32800"/>
<reference evidence="1 4" key="1">
    <citation type="journal article" date="2015" name="Genome Announc.">
        <title>Complete Genome Sequence of the Nitrogen-Fixing and Solvent-Producing Clostridium pasteurianum DSM 525.</title>
        <authorList>
            <person name="Poehlein A."/>
            <person name="Grosse-Honebrink A."/>
            <person name="Zhang Y."/>
            <person name="Minton N.P."/>
            <person name="Daniel R."/>
        </authorList>
    </citation>
    <scope>NUCLEOTIDE SEQUENCE [LARGE SCALE GENOMIC DNA]</scope>
    <source>
        <strain evidence="1">DSM 525</strain>
        <strain evidence="4">DSM 525 / ATCC 6013</strain>
    </source>
</reference>
<reference evidence="2" key="2">
    <citation type="submission" date="2015-10" db="EMBL/GenBank/DDBJ databases">
        <title>Improved Draft Genome Sequence of Clostridium pasteurianum Strain ATCC 6013 (DSM 525) Using a Hybrid Next-Generation Sequencing Approach.</title>
        <authorList>
            <person name="Pyne M.E."/>
            <person name="Utturkar S.M."/>
            <person name="Brown S.D."/>
            <person name="Moo-Young M."/>
            <person name="Chung D.A."/>
            <person name="Chou P.C."/>
        </authorList>
    </citation>
    <scope>NUCLEOTIDE SEQUENCE</scope>
    <source>
        <strain evidence="2">ATCC 6013</strain>
    </source>
</reference>
<keyword evidence="4" id="KW-1185">Reference proteome</keyword>
<organism evidence="1 4">
    <name type="scientific">Clostridium pasteurianum DSM 525 = ATCC 6013</name>
    <dbReference type="NCBI Taxonomy" id="1262449"/>
    <lineage>
        <taxon>Bacteria</taxon>
        <taxon>Bacillati</taxon>
        <taxon>Bacillota</taxon>
        <taxon>Clostridia</taxon>
        <taxon>Eubacteriales</taxon>
        <taxon>Clostridiaceae</taxon>
        <taxon>Clostridium</taxon>
    </lineage>
</organism>
<accession>A0A0H3J5R3</accession>
<dbReference type="Proteomes" id="UP000028042">
    <property type="component" value="Unassembled WGS sequence"/>
</dbReference>
<dbReference type="GeneID" id="93075385"/>
<evidence type="ECO:0000313" key="3">
    <source>
        <dbReference type="Proteomes" id="UP000028042"/>
    </source>
</evidence>
<dbReference type="RefSeq" id="WP_003446830.1">
    <property type="nucleotide sequence ID" value="NZ_ANZB01000012.1"/>
</dbReference>
<evidence type="ECO:0000313" key="2">
    <source>
        <dbReference type="EMBL" id="KRU14641.1"/>
    </source>
</evidence>
<dbReference type="EMBL" id="JPGY02000001">
    <property type="protein sequence ID" value="KRU14641.1"/>
    <property type="molecule type" value="Genomic_DNA"/>
</dbReference>
<dbReference type="eggNOG" id="ENOG50332QD">
    <property type="taxonomic scope" value="Bacteria"/>
</dbReference>
<reference evidence="2 3" key="3">
    <citation type="journal article" name="Genome Announc.">
        <title>Improved Draft Genome Sequence of Clostridium pasteurianum Strain ATCC 6013 (DSM 525) Using a Hybrid Next-Generation Sequencing Approach.</title>
        <authorList>
            <person name="Pyne M.E."/>
            <person name="Utturkar S."/>
            <person name="Brown S.D."/>
            <person name="Moo-Young M."/>
            <person name="Chung D.A."/>
            <person name="Chou C.P."/>
        </authorList>
    </citation>
    <scope>NUCLEOTIDE SEQUENCE [LARGE SCALE GENOMIC DNA]</scope>
    <source>
        <strain evidence="2 3">ATCC 6013</strain>
    </source>
</reference>
<protein>
    <submittedName>
        <fullName evidence="1">Uncharacterized protein</fullName>
    </submittedName>
</protein>
<dbReference type="AlphaFoldDB" id="A0A0H3J5R3"/>
<dbReference type="EMBL" id="CP009268">
    <property type="protein sequence ID" value="AJA53334.1"/>
    <property type="molecule type" value="Genomic_DNA"/>
</dbReference>
<dbReference type="Proteomes" id="UP000030905">
    <property type="component" value="Chromosome"/>
</dbReference>